<sequence length="65" mass="7484">MALLLAKRARANTPDEKVLKIFSQEGASVADMVRYFERVGYTVEVLQHTYYEITVYRESLNARNG</sequence>
<dbReference type="RefSeq" id="WP_205158053.1">
    <property type="nucleotide sequence ID" value="NZ_JAFEUM010000003.1"/>
</dbReference>
<evidence type="ECO:0000313" key="1">
    <source>
        <dbReference type="EMBL" id="MBM7036467.1"/>
    </source>
</evidence>
<reference evidence="1 2" key="1">
    <citation type="submission" date="2021-02" db="EMBL/GenBank/DDBJ databases">
        <authorList>
            <person name="Park J.-S."/>
        </authorList>
    </citation>
    <scope>NUCLEOTIDE SEQUENCE [LARGE SCALE GENOMIC DNA]</scope>
    <source>
        <strain evidence="1 2">188UL20-2</strain>
    </source>
</reference>
<protein>
    <submittedName>
        <fullName evidence="1">Sulfurtransferase TusA family protein</fullName>
    </submittedName>
</protein>
<dbReference type="Proteomes" id="UP000809621">
    <property type="component" value="Unassembled WGS sequence"/>
</dbReference>
<gene>
    <name evidence="1" type="ORF">JQC93_08605</name>
</gene>
<name>A0ABS2HK41_9VIBR</name>
<accession>A0ABS2HK41</accession>
<keyword evidence="2" id="KW-1185">Reference proteome</keyword>
<organism evidence="1 2">
    <name type="scientific">Vibrio ulleungensis</name>
    <dbReference type="NCBI Taxonomy" id="2807619"/>
    <lineage>
        <taxon>Bacteria</taxon>
        <taxon>Pseudomonadati</taxon>
        <taxon>Pseudomonadota</taxon>
        <taxon>Gammaproteobacteria</taxon>
        <taxon>Vibrionales</taxon>
        <taxon>Vibrionaceae</taxon>
        <taxon>Vibrio</taxon>
    </lineage>
</organism>
<evidence type="ECO:0000313" key="2">
    <source>
        <dbReference type="Proteomes" id="UP000809621"/>
    </source>
</evidence>
<proteinExistence type="predicted"/>
<dbReference type="EMBL" id="JAFEUM010000003">
    <property type="protein sequence ID" value="MBM7036467.1"/>
    <property type="molecule type" value="Genomic_DNA"/>
</dbReference>
<comment type="caution">
    <text evidence="1">The sequence shown here is derived from an EMBL/GenBank/DDBJ whole genome shotgun (WGS) entry which is preliminary data.</text>
</comment>